<dbReference type="PANTHER" id="PTHR16166">
    <property type="entry name" value="VACUOLAR PROTEIN SORTING-ASSOCIATED PROTEIN VPS13"/>
    <property type="match status" value="1"/>
</dbReference>
<dbReference type="PANTHER" id="PTHR16166:SF141">
    <property type="entry name" value="INTERMEMBRANE LIPID TRANSFER PROTEIN VPS13D"/>
    <property type="match status" value="1"/>
</dbReference>
<sequence length="591" mass="67955">MSSEETTRCQISNDFTATILVKRDILPVKEQAQALIRHGLNETLPFQDFSPKQKIIIELGELVARASYKDMLVLSSVFNGSFERLKHSFENSLIPKISHSPGKQPFNFQKVFCTAEHLSFWFLDDSQGVALPMLRLELSSVKVESHFGDNLSSTFTLNVDYFNQKIYGWEPFIEPWKVKHINLIWKSDYLHLGLKSDPNSPLDINITQTLIQQVKQFHAKWIVHKRDLDRDFRNYCIRSRADHLPYLLKNESGSSLLFTTDVEEISKARLSKRKSNAKWFSVAQDKNCTFEFPIKRLIAKERSNDSRQLIVRVDGWEEISPVDVDSVGTYFRLSKIIGSSSKRDSIRARVVVEVTMDADGKKVVTIRSALLAINQLLEPIILRFSDPAKQNPPVEINLQSGGKLPIPLKLVNYEMDVCPFLTSSSVEGQTVDWRIAKLSGEVVNQMLKYKIALKEKYYWMCLSIKRENYPEYESLSGHTIIFVPPMSLTNLLPVEIEFTVETDIKQSYRIGAGKRFQLASVNLNNPIYLSFRTEIFKTKQPVMINRSQYVDRTIQDDKRIPFPMIDGNNRELDMYGSVYISRGGSLQISLW</sequence>
<dbReference type="Pfam" id="PF25036">
    <property type="entry name" value="VPS13_VAB"/>
    <property type="match status" value="1"/>
</dbReference>
<reference evidence="3" key="1">
    <citation type="submission" date="2022-11" db="UniProtKB">
        <authorList>
            <consortium name="WormBaseParasite"/>
        </authorList>
    </citation>
    <scope>IDENTIFICATION</scope>
</reference>
<dbReference type="WBParaSite" id="PSU_v2.g21527.t1">
    <property type="protein sequence ID" value="PSU_v2.g21527.t1"/>
    <property type="gene ID" value="PSU_v2.g21527"/>
</dbReference>
<dbReference type="Proteomes" id="UP000887577">
    <property type="component" value="Unplaced"/>
</dbReference>
<evidence type="ECO:0000259" key="1">
    <source>
        <dbReference type="Pfam" id="PF25036"/>
    </source>
</evidence>
<keyword evidence="2" id="KW-1185">Reference proteome</keyword>
<name>A0A914YPG7_9BILA</name>
<protein>
    <recommendedName>
        <fullName evidence="1">Vacuolar protein sorting-associated protein 13 VPS13 adaptor binding domain-containing protein</fullName>
    </recommendedName>
</protein>
<organism evidence="2 3">
    <name type="scientific">Panagrolaimus superbus</name>
    <dbReference type="NCBI Taxonomy" id="310955"/>
    <lineage>
        <taxon>Eukaryota</taxon>
        <taxon>Metazoa</taxon>
        <taxon>Ecdysozoa</taxon>
        <taxon>Nematoda</taxon>
        <taxon>Chromadorea</taxon>
        <taxon>Rhabditida</taxon>
        <taxon>Tylenchina</taxon>
        <taxon>Panagrolaimomorpha</taxon>
        <taxon>Panagrolaimoidea</taxon>
        <taxon>Panagrolaimidae</taxon>
        <taxon>Panagrolaimus</taxon>
    </lineage>
</organism>
<dbReference type="InterPro" id="IPR026847">
    <property type="entry name" value="VPS13"/>
</dbReference>
<feature type="domain" description="Vacuolar protein sorting-associated protein 13 VPS13 adaptor binding" evidence="1">
    <location>
        <begin position="307"/>
        <end position="589"/>
    </location>
</feature>
<proteinExistence type="predicted"/>
<dbReference type="GO" id="GO:0045053">
    <property type="term" value="P:protein retention in Golgi apparatus"/>
    <property type="evidence" value="ECO:0007669"/>
    <property type="project" value="TreeGrafter"/>
</dbReference>
<dbReference type="InterPro" id="IPR009543">
    <property type="entry name" value="VPS13_VAB"/>
</dbReference>
<dbReference type="GO" id="GO:0006623">
    <property type="term" value="P:protein targeting to vacuole"/>
    <property type="evidence" value="ECO:0007669"/>
    <property type="project" value="TreeGrafter"/>
</dbReference>
<dbReference type="AlphaFoldDB" id="A0A914YPG7"/>
<evidence type="ECO:0000313" key="2">
    <source>
        <dbReference type="Proteomes" id="UP000887577"/>
    </source>
</evidence>
<accession>A0A914YPG7</accession>
<dbReference type="GO" id="GO:0007005">
    <property type="term" value="P:mitochondrion organization"/>
    <property type="evidence" value="ECO:0007669"/>
    <property type="project" value="TreeGrafter"/>
</dbReference>
<evidence type="ECO:0000313" key="3">
    <source>
        <dbReference type="WBParaSite" id="PSU_v2.g21527.t1"/>
    </source>
</evidence>